<dbReference type="Proteomes" id="UP001159405">
    <property type="component" value="Unassembled WGS sequence"/>
</dbReference>
<dbReference type="EMBL" id="CALNXK010000226">
    <property type="protein sequence ID" value="CAH3177513.1"/>
    <property type="molecule type" value="Genomic_DNA"/>
</dbReference>
<organism evidence="2 3">
    <name type="scientific">Porites lobata</name>
    <dbReference type="NCBI Taxonomy" id="104759"/>
    <lineage>
        <taxon>Eukaryota</taxon>
        <taxon>Metazoa</taxon>
        <taxon>Cnidaria</taxon>
        <taxon>Anthozoa</taxon>
        <taxon>Hexacorallia</taxon>
        <taxon>Scleractinia</taxon>
        <taxon>Fungiina</taxon>
        <taxon>Poritidae</taxon>
        <taxon>Porites</taxon>
    </lineage>
</organism>
<comment type="caution">
    <text evidence="2">The sequence shown here is derived from an EMBL/GenBank/DDBJ whole genome shotgun (WGS) entry which is preliminary data.</text>
</comment>
<evidence type="ECO:0000313" key="2">
    <source>
        <dbReference type="EMBL" id="CAH3177513.1"/>
    </source>
</evidence>
<feature type="compositionally biased region" description="Polar residues" evidence="1">
    <location>
        <begin position="165"/>
        <end position="190"/>
    </location>
</feature>
<reference evidence="2 3" key="1">
    <citation type="submission" date="2022-05" db="EMBL/GenBank/DDBJ databases">
        <authorList>
            <consortium name="Genoscope - CEA"/>
            <person name="William W."/>
        </authorList>
    </citation>
    <scope>NUCLEOTIDE SEQUENCE [LARGE SCALE GENOMIC DNA]</scope>
</reference>
<sequence>MLMYVAAMKESSQKHAGECAISPDKLKTILNKMRPSEPLDASLLGDELIPALPSEIKPEHEEEIIDQRLDSDVHDRYVRKFSGKLSCLYTLLFYIYHLRTKDLRTKAPLSRDLLKALKIEVLTDQEGRPLRHTRNMCHIQPHSRGTGNQRSSTDVPGSRMEHDNNLSPHMNTHASFVSDSPSSLFRTGIT</sequence>
<protein>
    <submittedName>
        <fullName evidence="2">Uncharacterized protein</fullName>
    </submittedName>
</protein>
<feature type="non-terminal residue" evidence="2">
    <location>
        <position position="190"/>
    </location>
</feature>
<evidence type="ECO:0000256" key="1">
    <source>
        <dbReference type="SAM" id="MobiDB-lite"/>
    </source>
</evidence>
<evidence type="ECO:0000313" key="3">
    <source>
        <dbReference type="Proteomes" id="UP001159405"/>
    </source>
</evidence>
<feature type="compositionally biased region" description="Polar residues" evidence="1">
    <location>
        <begin position="143"/>
        <end position="155"/>
    </location>
</feature>
<feature type="region of interest" description="Disordered" evidence="1">
    <location>
        <begin position="138"/>
        <end position="190"/>
    </location>
</feature>
<name>A0ABN8RH51_9CNID</name>
<accession>A0ABN8RH51</accession>
<keyword evidence="3" id="KW-1185">Reference proteome</keyword>
<gene>
    <name evidence="2" type="ORF">PLOB_00019331</name>
</gene>
<proteinExistence type="predicted"/>